<dbReference type="Proteomes" id="UP000886523">
    <property type="component" value="Unassembled WGS sequence"/>
</dbReference>
<evidence type="ECO:0000256" key="1">
    <source>
        <dbReference type="SAM" id="MobiDB-lite"/>
    </source>
</evidence>
<dbReference type="AlphaFoldDB" id="A0A9P6AQ99"/>
<name>A0A9P6AQ99_9AGAM</name>
<proteinExistence type="predicted"/>
<keyword evidence="3" id="KW-1185">Reference proteome</keyword>
<organism evidence="2 3">
    <name type="scientific">Hydnum rufescens UP504</name>
    <dbReference type="NCBI Taxonomy" id="1448309"/>
    <lineage>
        <taxon>Eukaryota</taxon>
        <taxon>Fungi</taxon>
        <taxon>Dikarya</taxon>
        <taxon>Basidiomycota</taxon>
        <taxon>Agaricomycotina</taxon>
        <taxon>Agaricomycetes</taxon>
        <taxon>Cantharellales</taxon>
        <taxon>Hydnaceae</taxon>
        <taxon>Hydnum</taxon>
    </lineage>
</organism>
<comment type="caution">
    <text evidence="2">The sequence shown here is derived from an EMBL/GenBank/DDBJ whole genome shotgun (WGS) entry which is preliminary data.</text>
</comment>
<sequence>MREQFSWPSSLPLISRWCQQVLCPIFACDRYTPPSSGSVSLPAQQSREKGLTESPQTPDNILGSKLPSTRSPWQPSNGRNPHTEPSALRSAPSLIQVLLSQ</sequence>
<feature type="compositionally biased region" description="Polar residues" evidence="1">
    <location>
        <begin position="33"/>
        <end position="45"/>
    </location>
</feature>
<evidence type="ECO:0000313" key="3">
    <source>
        <dbReference type="Proteomes" id="UP000886523"/>
    </source>
</evidence>
<gene>
    <name evidence="2" type="ORF">BS47DRAFT_187902</name>
</gene>
<accession>A0A9P6AQ99</accession>
<feature type="compositionally biased region" description="Polar residues" evidence="1">
    <location>
        <begin position="66"/>
        <end position="80"/>
    </location>
</feature>
<protein>
    <submittedName>
        <fullName evidence="2">Uncharacterized protein</fullName>
    </submittedName>
</protein>
<dbReference type="EMBL" id="MU129046">
    <property type="protein sequence ID" value="KAF9508966.1"/>
    <property type="molecule type" value="Genomic_DNA"/>
</dbReference>
<evidence type="ECO:0000313" key="2">
    <source>
        <dbReference type="EMBL" id="KAF9508966.1"/>
    </source>
</evidence>
<feature type="region of interest" description="Disordered" evidence="1">
    <location>
        <begin position="33"/>
        <end position="93"/>
    </location>
</feature>
<reference evidence="2" key="1">
    <citation type="journal article" date="2020" name="Nat. Commun.">
        <title>Large-scale genome sequencing of mycorrhizal fungi provides insights into the early evolution of symbiotic traits.</title>
        <authorList>
            <person name="Miyauchi S."/>
            <person name="Kiss E."/>
            <person name="Kuo A."/>
            <person name="Drula E."/>
            <person name="Kohler A."/>
            <person name="Sanchez-Garcia M."/>
            <person name="Morin E."/>
            <person name="Andreopoulos B."/>
            <person name="Barry K.W."/>
            <person name="Bonito G."/>
            <person name="Buee M."/>
            <person name="Carver A."/>
            <person name="Chen C."/>
            <person name="Cichocki N."/>
            <person name="Clum A."/>
            <person name="Culley D."/>
            <person name="Crous P.W."/>
            <person name="Fauchery L."/>
            <person name="Girlanda M."/>
            <person name="Hayes R.D."/>
            <person name="Keri Z."/>
            <person name="LaButti K."/>
            <person name="Lipzen A."/>
            <person name="Lombard V."/>
            <person name="Magnuson J."/>
            <person name="Maillard F."/>
            <person name="Murat C."/>
            <person name="Nolan M."/>
            <person name="Ohm R.A."/>
            <person name="Pangilinan J."/>
            <person name="Pereira M.F."/>
            <person name="Perotto S."/>
            <person name="Peter M."/>
            <person name="Pfister S."/>
            <person name="Riley R."/>
            <person name="Sitrit Y."/>
            <person name="Stielow J.B."/>
            <person name="Szollosi G."/>
            <person name="Zifcakova L."/>
            <person name="Stursova M."/>
            <person name="Spatafora J.W."/>
            <person name="Tedersoo L."/>
            <person name="Vaario L.M."/>
            <person name="Yamada A."/>
            <person name="Yan M."/>
            <person name="Wang P."/>
            <person name="Xu J."/>
            <person name="Bruns T."/>
            <person name="Baldrian P."/>
            <person name="Vilgalys R."/>
            <person name="Dunand C."/>
            <person name="Henrissat B."/>
            <person name="Grigoriev I.V."/>
            <person name="Hibbett D."/>
            <person name="Nagy L.G."/>
            <person name="Martin F.M."/>
        </authorList>
    </citation>
    <scope>NUCLEOTIDE SEQUENCE</scope>
    <source>
        <strain evidence="2">UP504</strain>
    </source>
</reference>